<feature type="region of interest" description="Disordered" evidence="1">
    <location>
        <begin position="41"/>
        <end position="66"/>
    </location>
</feature>
<gene>
    <name evidence="2" type="ORF">T265_11609</name>
</gene>
<dbReference type="AlphaFoldDB" id="A0A074YY39"/>
<dbReference type="EMBL" id="KL597156">
    <property type="protein sequence ID" value="KER19681.1"/>
    <property type="molecule type" value="Genomic_DNA"/>
</dbReference>
<proteinExistence type="predicted"/>
<dbReference type="KEGG" id="ovi:T265_11609"/>
<evidence type="ECO:0000313" key="3">
    <source>
        <dbReference type="Proteomes" id="UP000054324"/>
    </source>
</evidence>
<accession>A0A074YY39</accession>
<organism evidence="2 3">
    <name type="scientific">Opisthorchis viverrini</name>
    <name type="common">Southeast Asian liver fluke</name>
    <dbReference type="NCBI Taxonomy" id="6198"/>
    <lineage>
        <taxon>Eukaryota</taxon>
        <taxon>Metazoa</taxon>
        <taxon>Spiralia</taxon>
        <taxon>Lophotrochozoa</taxon>
        <taxon>Platyhelminthes</taxon>
        <taxon>Trematoda</taxon>
        <taxon>Digenea</taxon>
        <taxon>Opisthorchiida</taxon>
        <taxon>Opisthorchiata</taxon>
        <taxon>Opisthorchiidae</taxon>
        <taxon>Opisthorchis</taxon>
    </lineage>
</organism>
<dbReference type="CTD" id="20325777"/>
<evidence type="ECO:0000313" key="2">
    <source>
        <dbReference type="EMBL" id="KER19681.1"/>
    </source>
</evidence>
<reference evidence="2 3" key="1">
    <citation type="submission" date="2013-11" db="EMBL/GenBank/DDBJ databases">
        <title>Opisthorchis viverrini - life in the bile duct.</title>
        <authorList>
            <person name="Young N.D."/>
            <person name="Nagarajan N."/>
            <person name="Lin S.J."/>
            <person name="Korhonen P.K."/>
            <person name="Jex A.R."/>
            <person name="Hall R.S."/>
            <person name="Safavi-Hemami H."/>
            <person name="Kaewkong W."/>
            <person name="Bertrand D."/>
            <person name="Gao S."/>
            <person name="Seet Q."/>
            <person name="Wongkham S."/>
            <person name="Teh B.T."/>
            <person name="Wongkham C."/>
            <person name="Intapan P.M."/>
            <person name="Maleewong W."/>
            <person name="Yang X."/>
            <person name="Hu M."/>
            <person name="Wang Z."/>
            <person name="Hofmann A."/>
            <person name="Sternberg P.W."/>
            <person name="Tan P."/>
            <person name="Wang J."/>
            <person name="Gasser R.B."/>
        </authorList>
    </citation>
    <scope>NUCLEOTIDE SEQUENCE [LARGE SCALE GENOMIC DNA]</scope>
</reference>
<keyword evidence="3" id="KW-1185">Reference proteome</keyword>
<evidence type="ECO:0000256" key="1">
    <source>
        <dbReference type="SAM" id="MobiDB-lite"/>
    </source>
</evidence>
<sequence length="66" mass="7036">MEEAQKAGNARRVFQLIRATNPRKPPCLAIMPAEGGTKAGLLPGCPSLDRSSRDAEVGFEPWTSGP</sequence>
<dbReference type="RefSeq" id="XP_009176570.1">
    <property type="nucleotide sequence ID" value="XM_009178306.1"/>
</dbReference>
<protein>
    <submittedName>
        <fullName evidence="2">Uncharacterized protein</fullName>
    </submittedName>
</protein>
<name>A0A074YY39_OPIVI</name>
<dbReference type="GeneID" id="20325777"/>
<dbReference type="OrthoDB" id="247013at2759"/>
<dbReference type="Proteomes" id="UP000054324">
    <property type="component" value="Unassembled WGS sequence"/>
</dbReference>